<keyword evidence="1" id="KW-0812">Transmembrane</keyword>
<keyword evidence="2" id="KW-0808">Transferase</keyword>
<gene>
    <name evidence="2" type="ORF">ERS852523_00104</name>
    <name evidence="3" type="ORF">GT712_18365</name>
</gene>
<feature type="transmembrane region" description="Helical" evidence="1">
    <location>
        <begin position="97"/>
        <end position="114"/>
    </location>
</feature>
<evidence type="ECO:0000313" key="4">
    <source>
        <dbReference type="Proteomes" id="UP000095712"/>
    </source>
</evidence>
<dbReference type="GO" id="GO:0008654">
    <property type="term" value="P:phospholipid biosynthetic process"/>
    <property type="evidence" value="ECO:0007669"/>
    <property type="project" value="InterPro"/>
</dbReference>
<dbReference type="EMBL" id="CZAW01000001">
    <property type="protein sequence ID" value="CUO96940.1"/>
    <property type="molecule type" value="Genomic_DNA"/>
</dbReference>
<evidence type="ECO:0000313" key="3">
    <source>
        <dbReference type="EMBL" id="MZS90957.1"/>
    </source>
</evidence>
<dbReference type="GO" id="GO:0016020">
    <property type="term" value="C:membrane"/>
    <property type="evidence" value="ECO:0007669"/>
    <property type="project" value="InterPro"/>
</dbReference>
<dbReference type="EMBL" id="WWVF01000059">
    <property type="protein sequence ID" value="MZS90957.1"/>
    <property type="molecule type" value="Genomic_DNA"/>
</dbReference>
<feature type="transmembrane region" description="Helical" evidence="1">
    <location>
        <begin position="157"/>
        <end position="175"/>
    </location>
</feature>
<name>A0A174JIF3_9FIRM</name>
<evidence type="ECO:0000256" key="1">
    <source>
        <dbReference type="SAM" id="Phobius"/>
    </source>
</evidence>
<dbReference type="Gene3D" id="1.20.120.1760">
    <property type="match status" value="1"/>
</dbReference>
<dbReference type="InterPro" id="IPR000462">
    <property type="entry name" value="CDP-OH_P_trans"/>
</dbReference>
<dbReference type="InterPro" id="IPR043130">
    <property type="entry name" value="CDP-OH_PTrfase_TM_dom"/>
</dbReference>
<feature type="transmembrane region" description="Helical" evidence="1">
    <location>
        <begin position="187"/>
        <end position="205"/>
    </location>
</feature>
<reference evidence="2 4" key="1">
    <citation type="submission" date="2015-09" db="EMBL/GenBank/DDBJ databases">
        <authorList>
            <consortium name="Pathogen Informatics"/>
        </authorList>
    </citation>
    <scope>NUCLEOTIDE SEQUENCE [LARGE SCALE GENOMIC DNA]</scope>
    <source>
        <strain evidence="2 4">2789STDY5834911</strain>
    </source>
</reference>
<keyword evidence="1" id="KW-1133">Transmembrane helix</keyword>
<feature type="transmembrane region" description="Helical" evidence="1">
    <location>
        <begin position="73"/>
        <end position="91"/>
    </location>
</feature>
<sequence length="206" mass="23112">MFLGIYDYTVILTYISLGISVFGISRALEGDFKVAIFCLALSGLCDMFDGKIARTKKNRTDDEKNFGIQIDSLCDVVCFGIFPVMICYCLGVNTLAGIGALIFYSVASVIRLAYFNVSETKRQNETSENRQYYQGLPITSMAIILPFLYLMRRYCGLYFLIVIHIAVIIVGLLFILDIKVKKPQNPVRILLVAVVALALAKMFRLI</sequence>
<dbReference type="AlphaFoldDB" id="A0A174JIF3"/>
<dbReference type="GO" id="GO:0016780">
    <property type="term" value="F:phosphotransferase activity, for other substituted phosphate groups"/>
    <property type="evidence" value="ECO:0007669"/>
    <property type="project" value="InterPro"/>
</dbReference>
<evidence type="ECO:0000313" key="2">
    <source>
        <dbReference type="EMBL" id="CUO96940.1"/>
    </source>
</evidence>
<dbReference type="RefSeq" id="WP_055148978.1">
    <property type="nucleotide sequence ID" value="NZ_AP031426.1"/>
</dbReference>
<dbReference type="Proteomes" id="UP000095712">
    <property type="component" value="Unassembled WGS sequence"/>
</dbReference>
<dbReference type="OrthoDB" id="9777147at2"/>
<organism evidence="2 4">
    <name type="scientific">Blautia wexlerae</name>
    <dbReference type="NCBI Taxonomy" id="418240"/>
    <lineage>
        <taxon>Bacteria</taxon>
        <taxon>Bacillati</taxon>
        <taxon>Bacillota</taxon>
        <taxon>Clostridia</taxon>
        <taxon>Lachnospirales</taxon>
        <taxon>Lachnospiraceae</taxon>
        <taxon>Blautia</taxon>
    </lineage>
</organism>
<feature type="transmembrane region" description="Helical" evidence="1">
    <location>
        <begin position="135"/>
        <end position="151"/>
    </location>
</feature>
<protein>
    <submittedName>
        <fullName evidence="3">CDP-diacylglycerol--serine O-phosphatidyltransferase</fullName>
    </submittedName>
    <submittedName>
        <fullName evidence="2">CDP-diacylglycerol-serine O-phosphatidyltransferase</fullName>
    </submittedName>
</protein>
<reference evidence="3 5" key="2">
    <citation type="journal article" date="2019" name="Nat. Med.">
        <title>A library of human gut bacterial isolates paired with longitudinal multiomics data enables mechanistic microbiome research.</title>
        <authorList>
            <person name="Poyet M."/>
            <person name="Groussin M."/>
            <person name="Gibbons S.M."/>
            <person name="Avila-Pacheco J."/>
            <person name="Jiang X."/>
            <person name="Kearney S.M."/>
            <person name="Perrotta A.R."/>
            <person name="Berdy B."/>
            <person name="Zhao S."/>
            <person name="Lieberman T.D."/>
            <person name="Swanson P.K."/>
            <person name="Smith M."/>
            <person name="Roesemann S."/>
            <person name="Alexander J.E."/>
            <person name="Rich S.A."/>
            <person name="Livny J."/>
            <person name="Vlamakis H."/>
            <person name="Clish C."/>
            <person name="Bullock K."/>
            <person name="Deik A."/>
            <person name="Scott J."/>
            <person name="Pierce K.A."/>
            <person name="Xavier R.J."/>
            <person name="Alm E.J."/>
        </authorList>
    </citation>
    <scope>NUCLEOTIDE SEQUENCE [LARGE SCALE GENOMIC DNA]</scope>
    <source>
        <strain evidence="3 5">BIOML-A12</strain>
    </source>
</reference>
<keyword evidence="1" id="KW-0472">Membrane</keyword>
<evidence type="ECO:0000313" key="5">
    <source>
        <dbReference type="Proteomes" id="UP000477156"/>
    </source>
</evidence>
<dbReference type="Proteomes" id="UP000477156">
    <property type="component" value="Unassembled WGS sequence"/>
</dbReference>
<proteinExistence type="predicted"/>
<accession>A0A174JIF3</accession>
<dbReference type="Pfam" id="PF01066">
    <property type="entry name" value="CDP-OH_P_transf"/>
    <property type="match status" value="1"/>
</dbReference>
<feature type="transmembrane region" description="Helical" evidence="1">
    <location>
        <begin position="5"/>
        <end position="28"/>
    </location>
</feature>